<sequence length="172" mass="18948">MRVSRISRKRMRVVFKSGFTLIELLVVMAIVAILTTISLASFRNVQIKARDGQRKSDLEQVQRALEFYLNDHGSYPLSSVGSIKVGAVTLDWKTRGAAGSEFVDANETVYMKELVGDPKASPNYCYLSNDTGSFYKIYAKLENANDPKAAGPYTCGGSSDYNYGVSSFDTTP</sequence>
<keyword evidence="1" id="KW-0488">Methylation</keyword>
<evidence type="ECO:0000256" key="2">
    <source>
        <dbReference type="SAM" id="Phobius"/>
    </source>
</evidence>
<dbReference type="GO" id="GO:0015627">
    <property type="term" value="C:type II protein secretion system complex"/>
    <property type="evidence" value="ECO:0007669"/>
    <property type="project" value="InterPro"/>
</dbReference>
<dbReference type="InterPro" id="IPR000983">
    <property type="entry name" value="Bac_GSPG_pilin"/>
</dbReference>
<gene>
    <name evidence="3" type="ORF">COS55_03020</name>
</gene>
<dbReference type="Proteomes" id="UP000230399">
    <property type="component" value="Unassembled WGS sequence"/>
</dbReference>
<accession>A0A2M7BCC7</accession>
<dbReference type="GO" id="GO:0015628">
    <property type="term" value="P:protein secretion by the type II secretion system"/>
    <property type="evidence" value="ECO:0007669"/>
    <property type="project" value="InterPro"/>
</dbReference>
<dbReference type="SUPFAM" id="SSF54523">
    <property type="entry name" value="Pili subunits"/>
    <property type="match status" value="1"/>
</dbReference>
<dbReference type="AlphaFoldDB" id="A0A2M7BCC7"/>
<evidence type="ECO:0000313" key="4">
    <source>
        <dbReference type="Proteomes" id="UP000230399"/>
    </source>
</evidence>
<dbReference type="Gene3D" id="3.30.700.10">
    <property type="entry name" value="Glycoprotein, Type 4 Pilin"/>
    <property type="match status" value="1"/>
</dbReference>
<comment type="caution">
    <text evidence="3">The sequence shown here is derived from an EMBL/GenBank/DDBJ whole genome shotgun (WGS) entry which is preliminary data.</text>
</comment>
<reference evidence="4" key="1">
    <citation type="submission" date="2017-09" db="EMBL/GenBank/DDBJ databases">
        <title>Depth-based differentiation of microbial function through sediment-hosted aquifers and enrichment of novel symbionts in the deep terrestrial subsurface.</title>
        <authorList>
            <person name="Probst A.J."/>
            <person name="Ladd B."/>
            <person name="Jarett J.K."/>
            <person name="Geller-Mcgrath D.E."/>
            <person name="Sieber C.M.K."/>
            <person name="Emerson J.B."/>
            <person name="Anantharaman K."/>
            <person name="Thomas B.C."/>
            <person name="Malmstrom R."/>
            <person name="Stieglmeier M."/>
            <person name="Klingl A."/>
            <person name="Woyke T."/>
            <person name="Ryan C.M."/>
            <person name="Banfield J.F."/>
        </authorList>
    </citation>
    <scope>NUCLEOTIDE SEQUENCE [LARGE SCALE GENOMIC DNA]</scope>
</reference>
<organism evidence="3 4">
    <name type="scientific">Candidatus Shapirobacteria bacterium CG03_land_8_20_14_0_80_40_19</name>
    <dbReference type="NCBI Taxonomy" id="1974880"/>
    <lineage>
        <taxon>Bacteria</taxon>
        <taxon>Candidatus Shapironibacteriota</taxon>
    </lineage>
</organism>
<proteinExistence type="predicted"/>
<feature type="transmembrane region" description="Helical" evidence="2">
    <location>
        <begin position="21"/>
        <end position="42"/>
    </location>
</feature>
<evidence type="ECO:0000313" key="3">
    <source>
        <dbReference type="EMBL" id="PIV00757.1"/>
    </source>
</evidence>
<dbReference type="Pfam" id="PF07963">
    <property type="entry name" value="N_methyl"/>
    <property type="match status" value="1"/>
</dbReference>
<dbReference type="PRINTS" id="PR00813">
    <property type="entry name" value="BCTERIALGSPG"/>
</dbReference>
<evidence type="ECO:0008006" key="5">
    <source>
        <dbReference type="Google" id="ProtNLM"/>
    </source>
</evidence>
<protein>
    <recommendedName>
        <fullName evidence="5">Type II secretion system protein GspG C-terminal domain-containing protein</fullName>
    </recommendedName>
</protein>
<dbReference type="InterPro" id="IPR012902">
    <property type="entry name" value="N_methyl_site"/>
</dbReference>
<dbReference type="EMBL" id="PEVD01000044">
    <property type="protein sequence ID" value="PIV00757.1"/>
    <property type="molecule type" value="Genomic_DNA"/>
</dbReference>
<dbReference type="NCBIfam" id="TIGR02532">
    <property type="entry name" value="IV_pilin_GFxxxE"/>
    <property type="match status" value="1"/>
</dbReference>
<dbReference type="InterPro" id="IPR045584">
    <property type="entry name" value="Pilin-like"/>
</dbReference>
<keyword evidence="2" id="KW-1133">Transmembrane helix</keyword>
<keyword evidence="2" id="KW-0812">Transmembrane</keyword>
<dbReference type="PROSITE" id="PS00409">
    <property type="entry name" value="PROKAR_NTER_METHYL"/>
    <property type="match status" value="1"/>
</dbReference>
<evidence type="ECO:0000256" key="1">
    <source>
        <dbReference type="ARBA" id="ARBA00022481"/>
    </source>
</evidence>
<keyword evidence="2" id="KW-0472">Membrane</keyword>
<name>A0A2M7BCC7_9BACT</name>
<dbReference type="PANTHER" id="PTHR30093">
    <property type="entry name" value="GENERAL SECRETION PATHWAY PROTEIN G"/>
    <property type="match status" value="1"/>
</dbReference>